<evidence type="ECO:0000313" key="2">
    <source>
        <dbReference type="Proteomes" id="UP000237347"/>
    </source>
</evidence>
<dbReference type="Proteomes" id="UP000237347">
    <property type="component" value="Unassembled WGS sequence"/>
</dbReference>
<evidence type="ECO:0000313" key="1">
    <source>
        <dbReference type="EMBL" id="KAK7824476.1"/>
    </source>
</evidence>
<proteinExistence type="predicted"/>
<comment type="caution">
    <text evidence="1">The sequence shown here is derived from an EMBL/GenBank/DDBJ whole genome shotgun (WGS) entry which is preliminary data.</text>
</comment>
<dbReference type="AlphaFoldDB" id="A0AAW0JDK7"/>
<sequence>MVGRISLNTILSVMVILPSDMKEIQAFMFLYLIRLPLRFNIHPGKTINWKIIR</sequence>
<name>A0AAW0JDK7_QUESU</name>
<reference evidence="1 2" key="1">
    <citation type="journal article" date="2018" name="Sci. Data">
        <title>The draft genome sequence of cork oak.</title>
        <authorList>
            <person name="Ramos A.M."/>
            <person name="Usie A."/>
            <person name="Barbosa P."/>
            <person name="Barros P.M."/>
            <person name="Capote T."/>
            <person name="Chaves I."/>
            <person name="Simoes F."/>
            <person name="Abreu I."/>
            <person name="Carrasquinho I."/>
            <person name="Faro C."/>
            <person name="Guimaraes J.B."/>
            <person name="Mendonca D."/>
            <person name="Nobrega F."/>
            <person name="Rodrigues L."/>
            <person name="Saibo N.J.M."/>
            <person name="Varela M.C."/>
            <person name="Egas C."/>
            <person name="Matos J."/>
            <person name="Miguel C.M."/>
            <person name="Oliveira M.M."/>
            <person name="Ricardo C.P."/>
            <person name="Goncalves S."/>
        </authorList>
    </citation>
    <scope>NUCLEOTIDE SEQUENCE [LARGE SCALE GENOMIC DNA]</scope>
    <source>
        <strain evidence="2">cv. HL8</strain>
    </source>
</reference>
<keyword evidence="2" id="KW-1185">Reference proteome</keyword>
<organism evidence="1 2">
    <name type="scientific">Quercus suber</name>
    <name type="common">Cork oak</name>
    <dbReference type="NCBI Taxonomy" id="58331"/>
    <lineage>
        <taxon>Eukaryota</taxon>
        <taxon>Viridiplantae</taxon>
        <taxon>Streptophyta</taxon>
        <taxon>Embryophyta</taxon>
        <taxon>Tracheophyta</taxon>
        <taxon>Spermatophyta</taxon>
        <taxon>Magnoliopsida</taxon>
        <taxon>eudicotyledons</taxon>
        <taxon>Gunneridae</taxon>
        <taxon>Pentapetalae</taxon>
        <taxon>rosids</taxon>
        <taxon>fabids</taxon>
        <taxon>Fagales</taxon>
        <taxon>Fagaceae</taxon>
        <taxon>Quercus</taxon>
    </lineage>
</organism>
<dbReference type="EMBL" id="PKMF04000601">
    <property type="protein sequence ID" value="KAK7824476.1"/>
    <property type="molecule type" value="Genomic_DNA"/>
</dbReference>
<gene>
    <name evidence="1" type="ORF">CFP56_034321</name>
</gene>
<accession>A0AAW0JDK7</accession>
<protein>
    <submittedName>
        <fullName evidence="1">Uncharacterized protein</fullName>
    </submittedName>
</protein>